<evidence type="ECO:0000256" key="1">
    <source>
        <dbReference type="SAM" id="SignalP"/>
    </source>
</evidence>
<evidence type="ECO:0000313" key="2">
    <source>
        <dbReference type="Proteomes" id="UP000095280"/>
    </source>
</evidence>
<sequence>MKCPVPKLVLPLLLVLAVALWSPAEGRSASGAAVEAAEAEGAARLSDQQWADDEEALLLSLLRQRAAAQAEKRGFRNSLRFGSNYGRLPGDRRQRYEICQFLGPDNKFITEARLTLRLAGAELLLELLAAAAPWLLLLRCPATARRGIGGGRGELVGAADQLAPVVFATQLIFANLIVDEALQLVLRDASRKRQSPWSGPTSGLPCPLPAAPAGQNRACARLVRKISRNSCEQRTAPFEVGGTSTSASWASVCSRLNTRASGMAQIGTPHNSTKRDHVRQGGRVHRANVESVGLYAEAQAGLVGRDAVHRDFDGLASAGGFLFAKPGQAAGRQLAGGFVSDLELRRRPLPSRERVDFMSIVAAAECDSASSFSRSSRFPTPSHLNAAFSPLMILRRRNSLNAGSLANWCPAENGGPNAGISSERATATE</sequence>
<dbReference type="Proteomes" id="UP000095280">
    <property type="component" value="Unplaced"/>
</dbReference>
<keyword evidence="1" id="KW-0732">Signal</keyword>
<accession>A0A1I8IWI9</accession>
<organism evidence="2 3">
    <name type="scientific">Macrostomum lignano</name>
    <dbReference type="NCBI Taxonomy" id="282301"/>
    <lineage>
        <taxon>Eukaryota</taxon>
        <taxon>Metazoa</taxon>
        <taxon>Spiralia</taxon>
        <taxon>Lophotrochozoa</taxon>
        <taxon>Platyhelminthes</taxon>
        <taxon>Rhabditophora</taxon>
        <taxon>Macrostomorpha</taxon>
        <taxon>Macrostomida</taxon>
        <taxon>Macrostomidae</taxon>
        <taxon>Macrostomum</taxon>
    </lineage>
</organism>
<name>A0A1I8IWI9_9PLAT</name>
<evidence type="ECO:0000313" key="3">
    <source>
        <dbReference type="WBParaSite" id="maker-uti_cns_0018818-snap-gene-0.3-mRNA-1"/>
    </source>
</evidence>
<feature type="chain" id="PRO_5009321247" evidence="1">
    <location>
        <begin position="27"/>
        <end position="429"/>
    </location>
</feature>
<reference evidence="3" key="1">
    <citation type="submission" date="2016-11" db="UniProtKB">
        <authorList>
            <consortium name="WormBaseParasite"/>
        </authorList>
    </citation>
    <scope>IDENTIFICATION</scope>
</reference>
<protein>
    <submittedName>
        <fullName evidence="3">Uncharacterized protein</fullName>
    </submittedName>
</protein>
<dbReference type="WBParaSite" id="maker-uti_cns_0018818-snap-gene-0.3-mRNA-1">
    <property type="protein sequence ID" value="maker-uti_cns_0018818-snap-gene-0.3-mRNA-1"/>
    <property type="gene ID" value="maker-uti_cns_0018818-snap-gene-0.3"/>
</dbReference>
<feature type="signal peptide" evidence="1">
    <location>
        <begin position="1"/>
        <end position="26"/>
    </location>
</feature>
<dbReference type="AlphaFoldDB" id="A0A1I8IWI9"/>
<keyword evidence="2" id="KW-1185">Reference proteome</keyword>
<proteinExistence type="predicted"/>